<feature type="domain" description="Reverse transcriptase" evidence="1">
    <location>
        <begin position="1"/>
        <end position="149"/>
    </location>
</feature>
<dbReference type="Pfam" id="PF00078">
    <property type="entry name" value="RVT_1"/>
    <property type="match status" value="1"/>
</dbReference>
<evidence type="ECO:0000313" key="3">
    <source>
        <dbReference type="Proteomes" id="UP001623348"/>
    </source>
</evidence>
<dbReference type="Proteomes" id="UP001623348">
    <property type="component" value="Unassembled WGS sequence"/>
</dbReference>
<gene>
    <name evidence="2" type="ORF">GRJ2_000885600</name>
</gene>
<protein>
    <submittedName>
        <fullName evidence="2">Mitochondrial enolase superfamily member 1</fullName>
    </submittedName>
</protein>
<dbReference type="PANTHER" id="PTHR33332">
    <property type="entry name" value="REVERSE TRANSCRIPTASE DOMAIN-CONTAINING PROTEIN"/>
    <property type="match status" value="1"/>
</dbReference>
<name>A0ABC9WFD4_GRUJA</name>
<comment type="caution">
    <text evidence="2">The sequence shown here is derived from an EMBL/GenBank/DDBJ whole genome shotgun (WGS) entry which is preliminary data.</text>
</comment>
<dbReference type="InterPro" id="IPR000477">
    <property type="entry name" value="RT_dom"/>
</dbReference>
<accession>A0ABC9WFD4</accession>
<evidence type="ECO:0000259" key="1">
    <source>
        <dbReference type="PROSITE" id="PS50878"/>
    </source>
</evidence>
<dbReference type="EMBL" id="BAAFJT010000002">
    <property type="protein sequence ID" value="GAB0184203.1"/>
    <property type="molecule type" value="Genomic_DNA"/>
</dbReference>
<dbReference type="AlphaFoldDB" id="A0ABC9WFD4"/>
<dbReference type="PROSITE" id="PS50878">
    <property type="entry name" value="RT_POL"/>
    <property type="match status" value="1"/>
</dbReference>
<sequence length="306" mass="34358">MEGKAVHVVHLDFSKAFDTISHSILLEKPAAQGLDRRTLLWIKNCLDGRSQRVVANGVHSSCWPVTSGVPQGSVLGLVLFSIFINDPDKGIECPLSKLAGDTKLCGSVDLPEGRKALQRVLDRLDRWAKANCMRFSKAECQVLHLGHNNSVHCYRLGEEWLEGCLVEKDLGVLVTSQLNMSQQCAQVAKKANSILACISNSVASRTREVIVPPYLALVRLHLEYCVQFWAPHYKEDIEVLERVRRRATKLVKGLEHKSYEEWLRELGLFSLDIGKNVFTVRGLPSIGTGCPGKWLSHHPWRYLKDV</sequence>
<keyword evidence="3" id="KW-1185">Reference proteome</keyword>
<organism evidence="2 3">
    <name type="scientific">Grus japonensis</name>
    <name type="common">Japanese crane</name>
    <name type="synonym">Red-crowned crane</name>
    <dbReference type="NCBI Taxonomy" id="30415"/>
    <lineage>
        <taxon>Eukaryota</taxon>
        <taxon>Metazoa</taxon>
        <taxon>Chordata</taxon>
        <taxon>Craniata</taxon>
        <taxon>Vertebrata</taxon>
        <taxon>Euteleostomi</taxon>
        <taxon>Archelosauria</taxon>
        <taxon>Archosauria</taxon>
        <taxon>Dinosauria</taxon>
        <taxon>Saurischia</taxon>
        <taxon>Theropoda</taxon>
        <taxon>Coelurosauria</taxon>
        <taxon>Aves</taxon>
        <taxon>Neognathae</taxon>
        <taxon>Neoaves</taxon>
        <taxon>Gruiformes</taxon>
        <taxon>Gruidae</taxon>
        <taxon>Grus</taxon>
    </lineage>
</organism>
<reference evidence="2 3" key="1">
    <citation type="submission" date="2024-06" db="EMBL/GenBank/DDBJ databases">
        <title>The draft genome of Grus japonensis, version 3.</title>
        <authorList>
            <person name="Nabeshima K."/>
            <person name="Suzuki S."/>
            <person name="Onuma M."/>
        </authorList>
    </citation>
    <scope>NUCLEOTIDE SEQUENCE [LARGE SCALE GENOMIC DNA]</scope>
    <source>
        <strain evidence="2 3">451A</strain>
    </source>
</reference>
<proteinExistence type="predicted"/>
<evidence type="ECO:0000313" key="2">
    <source>
        <dbReference type="EMBL" id="GAB0184203.1"/>
    </source>
</evidence>